<dbReference type="InterPro" id="IPR050194">
    <property type="entry name" value="Glycosyltransferase_grp1"/>
</dbReference>
<keyword evidence="4" id="KW-1185">Reference proteome</keyword>
<dbReference type="EC" id="2.4.1.250" evidence="3"/>
<protein>
    <submittedName>
        <fullName evidence="3">D-inositol-3-phosphate glycosyltransferase</fullName>
        <ecNumber evidence="3">2.4.1.250</ecNumber>
    </submittedName>
</protein>
<dbReference type="PANTHER" id="PTHR45947:SF3">
    <property type="entry name" value="SULFOQUINOVOSYL TRANSFERASE SQD2"/>
    <property type="match status" value="1"/>
</dbReference>
<name>A0A173XL71_9FIRM</name>
<sequence>MIKILHVGEYLQGGVATYVRTLLESSDTELDEYIICAESNSNHTWNIPSNKIFYYRYKRSIQNVLPAMRSIYKCIKKIKPDIIYCHSTWSGVFVRFPYLFIPHKTKIIYNAHGWAFLRDTSEWKKKLYSFVERALLFATDKVINVSMYEYNAALRYGLPKSKLAVIYSGISEKEVVSDTNVSYPVHKINILFVGRFDKPKGIDYLLREFSKCKRTDLHLTVIGDNVVGDSQIVEKKNTNRITFRGWIPHHELVAYYKGCDVVIMPSRWEAFGLVAVEAMKYEKPVIVSDRGALPELIKDQVNGYVFDFDNPESLQQVFYKLNSNKLAHLGKKAREIFIESFQEKDMIKKTVSIYKDVMNKN</sequence>
<dbReference type="Pfam" id="PF00534">
    <property type="entry name" value="Glycos_transf_1"/>
    <property type="match status" value="1"/>
</dbReference>
<evidence type="ECO:0000259" key="1">
    <source>
        <dbReference type="Pfam" id="PF00534"/>
    </source>
</evidence>
<evidence type="ECO:0000259" key="2">
    <source>
        <dbReference type="Pfam" id="PF13439"/>
    </source>
</evidence>
<dbReference type="Proteomes" id="UP000095546">
    <property type="component" value="Unassembled WGS sequence"/>
</dbReference>
<dbReference type="EMBL" id="CYYU01000002">
    <property type="protein sequence ID" value="CUN51375.1"/>
    <property type="molecule type" value="Genomic_DNA"/>
</dbReference>
<organism evidence="3 4">
    <name type="scientific">Mitsuokella jalaludinii</name>
    <dbReference type="NCBI Taxonomy" id="187979"/>
    <lineage>
        <taxon>Bacteria</taxon>
        <taxon>Bacillati</taxon>
        <taxon>Bacillota</taxon>
        <taxon>Negativicutes</taxon>
        <taxon>Selenomonadales</taxon>
        <taxon>Selenomonadaceae</taxon>
        <taxon>Mitsuokella</taxon>
    </lineage>
</organism>
<reference evidence="3 4" key="1">
    <citation type="submission" date="2015-09" db="EMBL/GenBank/DDBJ databases">
        <authorList>
            <consortium name="Pathogen Informatics"/>
        </authorList>
    </citation>
    <scope>NUCLEOTIDE SEQUENCE [LARGE SCALE GENOMIC DNA]</scope>
    <source>
        <strain evidence="3 4">2789STDY5608828</strain>
    </source>
</reference>
<keyword evidence="3" id="KW-0328">Glycosyltransferase</keyword>
<dbReference type="InterPro" id="IPR028098">
    <property type="entry name" value="Glyco_trans_4-like_N"/>
</dbReference>
<dbReference type="AlphaFoldDB" id="A0A173XL71"/>
<evidence type="ECO:0000313" key="3">
    <source>
        <dbReference type="EMBL" id="CUN51375.1"/>
    </source>
</evidence>
<dbReference type="STRING" id="187979.ERS852385_00638"/>
<keyword evidence="3" id="KW-0808">Transferase</keyword>
<dbReference type="SUPFAM" id="SSF53756">
    <property type="entry name" value="UDP-Glycosyltransferase/glycogen phosphorylase"/>
    <property type="match status" value="1"/>
</dbReference>
<feature type="domain" description="Glycosyl transferase family 1" evidence="1">
    <location>
        <begin position="187"/>
        <end position="334"/>
    </location>
</feature>
<dbReference type="InterPro" id="IPR001296">
    <property type="entry name" value="Glyco_trans_1"/>
</dbReference>
<dbReference type="PANTHER" id="PTHR45947">
    <property type="entry name" value="SULFOQUINOVOSYL TRANSFERASE SQD2"/>
    <property type="match status" value="1"/>
</dbReference>
<dbReference type="RefSeq" id="WP_082427676.1">
    <property type="nucleotide sequence ID" value="NZ_CABIWZ010000002.1"/>
</dbReference>
<feature type="domain" description="Glycosyltransferase subfamily 4-like N-terminal" evidence="2">
    <location>
        <begin position="13"/>
        <end position="171"/>
    </location>
</feature>
<accession>A0A173XL71</accession>
<gene>
    <name evidence="3" type="primary">mshA</name>
    <name evidence="3" type="ORF">ERS852385_00638</name>
</gene>
<dbReference type="GO" id="GO:0102710">
    <property type="term" value="F:D-inositol-3-phosphate glycosyltransferase activity"/>
    <property type="evidence" value="ECO:0007669"/>
    <property type="project" value="UniProtKB-EC"/>
</dbReference>
<dbReference type="Pfam" id="PF13439">
    <property type="entry name" value="Glyco_transf_4"/>
    <property type="match status" value="1"/>
</dbReference>
<proteinExistence type="predicted"/>
<evidence type="ECO:0000313" key="4">
    <source>
        <dbReference type="Proteomes" id="UP000095546"/>
    </source>
</evidence>
<dbReference type="OrthoDB" id="9804196at2"/>
<dbReference type="Gene3D" id="3.40.50.2000">
    <property type="entry name" value="Glycogen Phosphorylase B"/>
    <property type="match status" value="2"/>
</dbReference>